<keyword evidence="1" id="KW-1133">Transmembrane helix</keyword>
<name>A0A158INQ8_CABCO</name>
<keyword evidence="1" id="KW-0812">Transmembrane</keyword>
<evidence type="ECO:0000313" key="2">
    <source>
        <dbReference type="EMBL" id="SAL57690.1"/>
    </source>
</evidence>
<gene>
    <name evidence="2" type="ORF">AWB70_05090</name>
</gene>
<dbReference type="EMBL" id="FCNY02000014">
    <property type="protein sequence ID" value="SAL57690.1"/>
    <property type="molecule type" value="Genomic_DNA"/>
</dbReference>
<reference evidence="3" key="1">
    <citation type="submission" date="2016-01" db="EMBL/GenBank/DDBJ databases">
        <authorList>
            <person name="Peeters C."/>
        </authorList>
    </citation>
    <scope>NUCLEOTIDE SEQUENCE [LARGE SCALE GENOMIC DNA]</scope>
</reference>
<evidence type="ECO:0000256" key="1">
    <source>
        <dbReference type="SAM" id="Phobius"/>
    </source>
</evidence>
<dbReference type="AlphaFoldDB" id="A0A158INQ8"/>
<evidence type="ECO:0000313" key="3">
    <source>
        <dbReference type="Proteomes" id="UP000054740"/>
    </source>
</evidence>
<protein>
    <submittedName>
        <fullName evidence="2">Uncharacterized protein</fullName>
    </submittedName>
</protein>
<keyword evidence="3" id="KW-1185">Reference proteome</keyword>
<keyword evidence="1" id="KW-0472">Membrane</keyword>
<accession>A0A158INQ8</accession>
<feature type="transmembrane region" description="Helical" evidence="1">
    <location>
        <begin position="7"/>
        <end position="28"/>
    </location>
</feature>
<dbReference type="Proteomes" id="UP000054740">
    <property type="component" value="Unassembled WGS sequence"/>
</dbReference>
<proteinExistence type="predicted"/>
<organism evidence="2 3">
    <name type="scientific">Caballeronia cordobensis</name>
    <name type="common">Burkholderia cordobensis</name>
    <dbReference type="NCBI Taxonomy" id="1353886"/>
    <lineage>
        <taxon>Bacteria</taxon>
        <taxon>Pseudomonadati</taxon>
        <taxon>Pseudomonadota</taxon>
        <taxon>Betaproteobacteria</taxon>
        <taxon>Burkholderiales</taxon>
        <taxon>Burkholderiaceae</taxon>
        <taxon>Caballeronia</taxon>
    </lineage>
</organism>
<sequence>MSKILGLVGIAVLIVIIIGVAVLEYTIWKNAD</sequence>